<feature type="domain" description="NfeD integral membrane" evidence="7">
    <location>
        <begin position="284"/>
        <end position="400"/>
    </location>
</feature>
<comment type="subcellular location">
    <subcellularLocation>
        <location evidence="1">Membrane</location>
        <topology evidence="1">Multi-pass membrane protein</topology>
    </subcellularLocation>
</comment>
<keyword evidence="2 5" id="KW-0812">Transmembrane</keyword>
<dbReference type="InterPro" id="IPR052165">
    <property type="entry name" value="Membrane_assoc_protease"/>
</dbReference>
<evidence type="ECO:0000256" key="2">
    <source>
        <dbReference type="ARBA" id="ARBA00022692"/>
    </source>
</evidence>
<gene>
    <name evidence="9" type="ORF">SAMN02745716_1230</name>
</gene>
<protein>
    <submittedName>
        <fullName evidence="9">Membrane-bound serine protease (ClpP class)</fullName>
    </submittedName>
</protein>
<dbReference type="InterPro" id="IPR012340">
    <property type="entry name" value="NA-bd_OB-fold"/>
</dbReference>
<dbReference type="CDD" id="cd07020">
    <property type="entry name" value="Clp_protease_NfeD_1"/>
    <property type="match status" value="1"/>
</dbReference>
<feature type="domain" description="NfeD1b N-terminal" evidence="8">
    <location>
        <begin position="71"/>
        <end position="230"/>
    </location>
</feature>
<proteinExistence type="predicted"/>
<feature type="transmembrane region" description="Helical" evidence="5">
    <location>
        <begin position="377"/>
        <end position="399"/>
    </location>
</feature>
<dbReference type="RefSeq" id="WP_143038623.1">
    <property type="nucleotide sequence ID" value="NZ_FNWJ01000001.1"/>
</dbReference>
<dbReference type="InterPro" id="IPR056739">
    <property type="entry name" value="NfeD_membrane"/>
</dbReference>
<dbReference type="OrthoDB" id="5289056at2"/>
<dbReference type="EMBL" id="FNWJ01000001">
    <property type="protein sequence ID" value="SEH12871.1"/>
    <property type="molecule type" value="Genomic_DNA"/>
</dbReference>
<evidence type="ECO:0000256" key="5">
    <source>
        <dbReference type="SAM" id="Phobius"/>
    </source>
</evidence>
<dbReference type="Pfam" id="PF24961">
    <property type="entry name" value="NfeD_membrane"/>
    <property type="match status" value="1"/>
</dbReference>
<dbReference type="InterPro" id="IPR002810">
    <property type="entry name" value="NfeD-like_C"/>
</dbReference>
<dbReference type="Gene3D" id="3.90.226.10">
    <property type="entry name" value="2-enoyl-CoA Hydratase, Chain A, domain 1"/>
    <property type="match status" value="1"/>
</dbReference>
<keyword evidence="3 5" id="KW-1133">Transmembrane helix</keyword>
<evidence type="ECO:0000256" key="1">
    <source>
        <dbReference type="ARBA" id="ARBA00004141"/>
    </source>
</evidence>
<accession>A0A1H6FPM9</accession>
<keyword evidence="4 5" id="KW-0472">Membrane</keyword>
<keyword evidence="10" id="KW-1185">Reference proteome</keyword>
<dbReference type="Proteomes" id="UP000222056">
    <property type="component" value="Unassembled WGS sequence"/>
</dbReference>
<organism evidence="9 10">
    <name type="scientific">Thermoleophilum album</name>
    <dbReference type="NCBI Taxonomy" id="29539"/>
    <lineage>
        <taxon>Bacteria</taxon>
        <taxon>Bacillati</taxon>
        <taxon>Actinomycetota</taxon>
        <taxon>Thermoleophilia</taxon>
        <taxon>Thermoleophilales</taxon>
        <taxon>Thermoleophilaceae</taxon>
        <taxon>Thermoleophilum</taxon>
    </lineage>
</organism>
<dbReference type="PANTHER" id="PTHR33507:SF4">
    <property type="entry name" value="NODULATION COMPETITIVENESS PROTEIN NFED"/>
    <property type="match status" value="1"/>
</dbReference>
<dbReference type="AlphaFoldDB" id="A0A1H6FPM9"/>
<dbReference type="SUPFAM" id="SSF52096">
    <property type="entry name" value="ClpP/crotonase"/>
    <property type="match status" value="1"/>
</dbReference>
<keyword evidence="9" id="KW-0645">Protease</keyword>
<dbReference type="SUPFAM" id="SSF141322">
    <property type="entry name" value="NfeD domain-like"/>
    <property type="match status" value="1"/>
</dbReference>
<keyword evidence="9" id="KW-0378">Hydrolase</keyword>
<dbReference type="STRING" id="29539.SAMN02745716_1230"/>
<dbReference type="GO" id="GO:0016020">
    <property type="term" value="C:membrane"/>
    <property type="evidence" value="ECO:0007669"/>
    <property type="project" value="UniProtKB-SubCell"/>
</dbReference>
<dbReference type="GO" id="GO:0008233">
    <property type="term" value="F:peptidase activity"/>
    <property type="evidence" value="ECO:0007669"/>
    <property type="project" value="UniProtKB-KW"/>
</dbReference>
<evidence type="ECO:0000256" key="3">
    <source>
        <dbReference type="ARBA" id="ARBA00022989"/>
    </source>
</evidence>
<dbReference type="InterPro" id="IPR029045">
    <property type="entry name" value="ClpP/crotonase-like_dom_sf"/>
</dbReference>
<sequence length="488" mass="50633">MRKLSGHAALPRRVAGVRCRVAGSRRTAPTTGPRRTLACALAAALCALTLTAAGPLASPAAAPSERPVVRIVDFDLEIGEPAADWAERALREARRDRVAAVVFRIDTPGGLDSAMRRIVKAFIGSPTPVVAWVAPRGARAASAGLFIVQAADVAAMAPETNIGSATPISLAPSGDGRSERVLGRKITNDAAAYVRALAEGHGRNADLAEQMVRRAVNVTAREAARRRLVDVIAGDERELLRRLDGFRLRGPKAGTTLRLAGARLEQRAVPFRYRALTFLFDPNTAFVLLTVGILGLALELATPGVIVPGTVGAVALLLGLFGLSGLPTTAVGLLLLAVAAAMFAAEAVLQTHGALGVGGAVALAVSGLVLFDTDSGAAAQPFVSVATAAAAAAFFLFVAAKAARARRAPARTGREELIGAVATVREPLAPVGQVFTHGELWRARSADGSTVERGRRVVVRALEGLTLVVEPERGPQADTEAVPSAPER</sequence>
<evidence type="ECO:0000313" key="9">
    <source>
        <dbReference type="EMBL" id="SEH12871.1"/>
    </source>
</evidence>
<dbReference type="PANTHER" id="PTHR33507">
    <property type="entry name" value="INNER MEMBRANE PROTEIN YBBJ"/>
    <property type="match status" value="1"/>
</dbReference>
<dbReference type="InterPro" id="IPR056738">
    <property type="entry name" value="NfeD1b_N"/>
</dbReference>
<evidence type="ECO:0000259" key="6">
    <source>
        <dbReference type="Pfam" id="PF01957"/>
    </source>
</evidence>
<evidence type="ECO:0000313" key="10">
    <source>
        <dbReference type="Proteomes" id="UP000222056"/>
    </source>
</evidence>
<name>A0A1H6FPM9_THEAL</name>
<reference evidence="10" key="1">
    <citation type="submission" date="2016-10" db="EMBL/GenBank/DDBJ databases">
        <authorList>
            <person name="Varghese N."/>
            <person name="Submissions S."/>
        </authorList>
    </citation>
    <scope>NUCLEOTIDE SEQUENCE [LARGE SCALE GENOMIC DNA]</scope>
    <source>
        <strain evidence="10">ATCC 35263</strain>
    </source>
</reference>
<dbReference type="Pfam" id="PF01957">
    <property type="entry name" value="NfeD"/>
    <property type="match status" value="1"/>
</dbReference>
<dbReference type="Gene3D" id="2.40.50.140">
    <property type="entry name" value="Nucleic acid-binding proteins"/>
    <property type="match status" value="1"/>
</dbReference>
<dbReference type="GO" id="GO:0006508">
    <property type="term" value="P:proteolysis"/>
    <property type="evidence" value="ECO:0007669"/>
    <property type="project" value="UniProtKB-KW"/>
</dbReference>
<dbReference type="Pfam" id="PF25145">
    <property type="entry name" value="NfeD1b_N"/>
    <property type="match status" value="1"/>
</dbReference>
<feature type="transmembrane region" description="Helical" evidence="5">
    <location>
        <begin position="275"/>
        <end position="298"/>
    </location>
</feature>
<evidence type="ECO:0000259" key="8">
    <source>
        <dbReference type="Pfam" id="PF25145"/>
    </source>
</evidence>
<evidence type="ECO:0000256" key="4">
    <source>
        <dbReference type="ARBA" id="ARBA00023136"/>
    </source>
</evidence>
<feature type="domain" description="NfeD-like C-terminal" evidence="6">
    <location>
        <begin position="414"/>
        <end position="471"/>
    </location>
</feature>
<feature type="transmembrane region" description="Helical" evidence="5">
    <location>
        <begin position="354"/>
        <end position="371"/>
    </location>
</feature>
<evidence type="ECO:0000259" key="7">
    <source>
        <dbReference type="Pfam" id="PF24961"/>
    </source>
</evidence>